<comment type="cofactor">
    <cofactor evidence="1">
        <name>Zn(2+)</name>
        <dbReference type="ChEBI" id="CHEBI:29105"/>
    </cofactor>
</comment>
<dbReference type="Proteomes" id="UP001253545">
    <property type="component" value="Unassembled WGS sequence"/>
</dbReference>
<dbReference type="Gene3D" id="3.40.630.10">
    <property type="entry name" value="Zn peptidases"/>
    <property type="match status" value="1"/>
</dbReference>
<dbReference type="SUPFAM" id="SSF53187">
    <property type="entry name" value="Zn-dependent exopeptidases"/>
    <property type="match status" value="1"/>
</dbReference>
<gene>
    <name evidence="4" type="ORF">RM552_08795</name>
</gene>
<proteinExistence type="inferred from homology"/>
<evidence type="ECO:0000313" key="4">
    <source>
        <dbReference type="EMBL" id="MDT0594935.1"/>
    </source>
</evidence>
<comment type="similarity">
    <text evidence="2">Belongs to the peptidase M14 family.</text>
</comment>
<organism evidence="4 5">
    <name type="scientific">Glaciecola petra</name>
    <dbReference type="NCBI Taxonomy" id="3075602"/>
    <lineage>
        <taxon>Bacteria</taxon>
        <taxon>Pseudomonadati</taxon>
        <taxon>Pseudomonadota</taxon>
        <taxon>Gammaproteobacteria</taxon>
        <taxon>Alteromonadales</taxon>
        <taxon>Alteromonadaceae</taxon>
        <taxon>Glaciecola</taxon>
    </lineage>
</organism>
<dbReference type="CDD" id="cd06237">
    <property type="entry name" value="M14_Nna1-like"/>
    <property type="match status" value="1"/>
</dbReference>
<comment type="caution">
    <text evidence="4">The sequence shown here is derived from an EMBL/GenBank/DDBJ whole genome shotgun (WGS) entry which is preliminary data.</text>
</comment>
<reference evidence="4 5" key="1">
    <citation type="submission" date="2023-09" db="EMBL/GenBank/DDBJ databases">
        <authorList>
            <person name="Rey-Velasco X."/>
        </authorList>
    </citation>
    <scope>NUCLEOTIDE SEQUENCE [LARGE SCALE GENOMIC DNA]</scope>
    <source>
        <strain evidence="4 5">P117</strain>
    </source>
</reference>
<dbReference type="EMBL" id="JAVRHX010000002">
    <property type="protein sequence ID" value="MDT0594935.1"/>
    <property type="molecule type" value="Genomic_DNA"/>
</dbReference>
<dbReference type="PROSITE" id="PS52035">
    <property type="entry name" value="PEPTIDASE_M14"/>
    <property type="match status" value="1"/>
</dbReference>
<evidence type="ECO:0000313" key="5">
    <source>
        <dbReference type="Proteomes" id="UP001253545"/>
    </source>
</evidence>
<dbReference type="PANTHER" id="PTHR12756">
    <property type="entry name" value="CYTOSOLIC CARBOXYPEPTIDASE"/>
    <property type="match status" value="1"/>
</dbReference>
<evidence type="ECO:0000256" key="1">
    <source>
        <dbReference type="ARBA" id="ARBA00001947"/>
    </source>
</evidence>
<evidence type="ECO:0000259" key="3">
    <source>
        <dbReference type="PROSITE" id="PS52035"/>
    </source>
</evidence>
<feature type="active site" description="Proton donor/acceptor" evidence="2">
    <location>
        <position position="382"/>
    </location>
</feature>
<evidence type="ECO:0000256" key="2">
    <source>
        <dbReference type="PROSITE-ProRule" id="PRU01379"/>
    </source>
</evidence>
<dbReference type="InterPro" id="IPR050821">
    <property type="entry name" value="Cytosolic_carboxypeptidase"/>
</dbReference>
<dbReference type="Gene3D" id="2.60.40.3120">
    <property type="match status" value="1"/>
</dbReference>
<keyword evidence="5" id="KW-1185">Reference proteome</keyword>
<dbReference type="Pfam" id="PF00246">
    <property type="entry name" value="Peptidase_M14"/>
    <property type="match status" value="1"/>
</dbReference>
<protein>
    <submittedName>
        <fullName evidence="4">M14 family metallopeptidase</fullName>
    </submittedName>
</protein>
<feature type="domain" description="Peptidase M14" evidence="3">
    <location>
        <begin position="165"/>
        <end position="407"/>
    </location>
</feature>
<sequence>MQLPLLIQIKAKGFAVLFVCLLFSAFSTNILANANLFAKANSTQVINPLETKEQSCKFTNVVFKVDFEGARLNSCEQLSQHEFMLSTDAENRPINPSPWYAFKVESSLTQDIDIVLRAIESRPRYLPKISTDGKTWQSLPFSVSEQNMHFTIPQSKTPIWIAGQEILDNQSYLDWKNELLLKSENLRHVVIGESTQGRDIHAYISQQQDNHEWVVIIGRQHPPEITGALALKAFVETMYIDAINPAFFERFNVLIVPNMNPDGVAAGNWRHSSTGVDLNRDWHKFEQIETRLVRDKILSLLGEYSKLVFALDFHSTQQDIFYTMPTDYHVAPANLVNEWLKELKPRLASSFVIRERPGSSPGRGVFKQYIADKFNVHAVTYEMGDNTNRKMIEHVAKEAAISLMDKLLTTDSDDFVYLDDKTGGTKTNSP</sequence>
<dbReference type="RefSeq" id="WP_311368455.1">
    <property type="nucleotide sequence ID" value="NZ_JAVRHX010000002.1"/>
</dbReference>
<dbReference type="InterPro" id="IPR000834">
    <property type="entry name" value="Peptidase_M14"/>
</dbReference>
<dbReference type="PANTHER" id="PTHR12756:SF11">
    <property type="entry name" value="CYTOSOLIC CARBOXYPEPTIDASE 1"/>
    <property type="match status" value="1"/>
</dbReference>
<accession>A0ABU2ZRA0</accession>
<name>A0ABU2ZRA0_9ALTE</name>